<dbReference type="AlphaFoldDB" id="B9TBR7"/>
<proteinExistence type="predicted"/>
<sequence length="58" mass="6527">MNIGKLVIMEAVKHGWKTKKKELSKSNHKVPTAQVAEWSCAESWGYRTTKPTPPTSTK</sequence>
<dbReference type="EMBL" id="EQ976695">
    <property type="protein sequence ID" value="EEF26697.1"/>
    <property type="molecule type" value="Genomic_DNA"/>
</dbReference>
<gene>
    <name evidence="1" type="ORF">RCOM_0344960</name>
</gene>
<reference evidence="2" key="1">
    <citation type="journal article" date="2010" name="Nat. Biotechnol.">
        <title>Draft genome sequence of the oilseed species Ricinus communis.</title>
        <authorList>
            <person name="Chan A.P."/>
            <person name="Crabtree J."/>
            <person name="Zhao Q."/>
            <person name="Lorenzi H."/>
            <person name="Orvis J."/>
            <person name="Puiu D."/>
            <person name="Melake-Berhan A."/>
            <person name="Jones K.M."/>
            <person name="Redman J."/>
            <person name="Chen G."/>
            <person name="Cahoon E.B."/>
            <person name="Gedil M."/>
            <person name="Stanke M."/>
            <person name="Haas B.J."/>
            <person name="Wortman J.R."/>
            <person name="Fraser-Liggett C.M."/>
            <person name="Ravel J."/>
            <person name="Rabinowicz P.D."/>
        </authorList>
    </citation>
    <scope>NUCLEOTIDE SEQUENCE [LARGE SCALE GENOMIC DNA]</scope>
    <source>
        <strain evidence="2">cv. Hale</strain>
    </source>
</reference>
<evidence type="ECO:0000313" key="1">
    <source>
        <dbReference type="EMBL" id="EEF26697.1"/>
    </source>
</evidence>
<dbReference type="Proteomes" id="UP000008311">
    <property type="component" value="Unassembled WGS sequence"/>
</dbReference>
<evidence type="ECO:0000313" key="2">
    <source>
        <dbReference type="Proteomes" id="UP000008311"/>
    </source>
</evidence>
<name>B9TBR7_RICCO</name>
<keyword evidence="2" id="KW-1185">Reference proteome</keyword>
<accession>B9TBR7</accession>
<protein>
    <submittedName>
        <fullName evidence="1">Uncharacterized protein</fullName>
    </submittedName>
</protein>
<dbReference type="InParanoid" id="B9TBR7"/>
<organism evidence="1 2">
    <name type="scientific">Ricinus communis</name>
    <name type="common">Castor bean</name>
    <dbReference type="NCBI Taxonomy" id="3988"/>
    <lineage>
        <taxon>Eukaryota</taxon>
        <taxon>Viridiplantae</taxon>
        <taxon>Streptophyta</taxon>
        <taxon>Embryophyta</taxon>
        <taxon>Tracheophyta</taxon>
        <taxon>Spermatophyta</taxon>
        <taxon>Magnoliopsida</taxon>
        <taxon>eudicotyledons</taxon>
        <taxon>Gunneridae</taxon>
        <taxon>Pentapetalae</taxon>
        <taxon>rosids</taxon>
        <taxon>fabids</taxon>
        <taxon>Malpighiales</taxon>
        <taxon>Euphorbiaceae</taxon>
        <taxon>Acalyphoideae</taxon>
        <taxon>Acalypheae</taxon>
        <taxon>Ricinus</taxon>
    </lineage>
</organism>